<evidence type="ECO:0000256" key="5">
    <source>
        <dbReference type="SAM" id="MobiDB-lite"/>
    </source>
</evidence>
<keyword evidence="2" id="KW-0677">Repeat</keyword>
<dbReference type="PANTHER" id="PTHR12587:SF20">
    <property type="entry name" value="LIPRIN-ALPHA, ISOFORM E"/>
    <property type="match status" value="1"/>
</dbReference>
<organism evidence="7 8">
    <name type="scientific">Hypsibius exemplaris</name>
    <name type="common">Freshwater tardigrade</name>
    <dbReference type="NCBI Taxonomy" id="2072580"/>
    <lineage>
        <taxon>Eukaryota</taxon>
        <taxon>Metazoa</taxon>
        <taxon>Ecdysozoa</taxon>
        <taxon>Tardigrada</taxon>
        <taxon>Eutardigrada</taxon>
        <taxon>Parachela</taxon>
        <taxon>Hypsibioidea</taxon>
        <taxon>Hypsibiidae</taxon>
        <taxon>Hypsibius</taxon>
    </lineage>
</organism>
<keyword evidence="3 4" id="KW-0175">Coiled coil</keyword>
<dbReference type="InterPro" id="IPR013761">
    <property type="entry name" value="SAM/pointed_sf"/>
</dbReference>
<feature type="compositionally biased region" description="Low complexity" evidence="5">
    <location>
        <begin position="743"/>
        <end position="755"/>
    </location>
</feature>
<comment type="caution">
    <text evidence="7">The sequence shown here is derived from an EMBL/GenBank/DDBJ whole genome shotgun (WGS) entry which is preliminary data.</text>
</comment>
<evidence type="ECO:0000256" key="3">
    <source>
        <dbReference type="ARBA" id="ARBA00023054"/>
    </source>
</evidence>
<dbReference type="Pfam" id="PF00536">
    <property type="entry name" value="SAM_1"/>
    <property type="match status" value="1"/>
</dbReference>
<feature type="region of interest" description="Disordered" evidence="5">
    <location>
        <begin position="202"/>
        <end position="246"/>
    </location>
</feature>
<feature type="coiled-coil region" evidence="4">
    <location>
        <begin position="458"/>
        <end position="492"/>
    </location>
</feature>
<proteinExistence type="inferred from homology"/>
<evidence type="ECO:0000256" key="2">
    <source>
        <dbReference type="ARBA" id="ARBA00022737"/>
    </source>
</evidence>
<dbReference type="Proteomes" id="UP000192578">
    <property type="component" value="Unassembled WGS sequence"/>
</dbReference>
<feature type="domain" description="SAM" evidence="6">
    <location>
        <begin position="846"/>
        <end position="912"/>
    </location>
</feature>
<dbReference type="GO" id="GO:0048786">
    <property type="term" value="C:presynaptic active zone"/>
    <property type="evidence" value="ECO:0007669"/>
    <property type="project" value="TreeGrafter"/>
</dbReference>
<accession>A0A1W0WK42</accession>
<dbReference type="InterPro" id="IPR037621">
    <property type="entry name" value="LIP-1_SAM_2"/>
</dbReference>
<dbReference type="CDD" id="cd09565">
    <property type="entry name" value="SAM_liprin-alpha1_2_3_4_repeat2"/>
    <property type="match status" value="1"/>
</dbReference>
<evidence type="ECO:0000313" key="7">
    <source>
        <dbReference type="EMBL" id="OQV15493.1"/>
    </source>
</evidence>
<feature type="coiled-coil region" evidence="4">
    <location>
        <begin position="384"/>
        <end position="415"/>
    </location>
</feature>
<dbReference type="SMART" id="SM00454">
    <property type="entry name" value="SAM"/>
    <property type="match status" value="3"/>
</dbReference>
<feature type="domain" description="SAM" evidence="6">
    <location>
        <begin position="1019"/>
        <end position="1051"/>
    </location>
</feature>
<name>A0A1W0WK42_HYPEX</name>
<evidence type="ECO:0000259" key="6">
    <source>
        <dbReference type="PROSITE" id="PS50105"/>
    </source>
</evidence>
<evidence type="ECO:0000313" key="8">
    <source>
        <dbReference type="Proteomes" id="UP000192578"/>
    </source>
</evidence>
<dbReference type="PANTHER" id="PTHR12587">
    <property type="entry name" value="LAR INTERACTING PROTEIN LIP -RELATED PROTEIN"/>
    <property type="match status" value="1"/>
</dbReference>
<dbReference type="PROSITE" id="PS50105">
    <property type="entry name" value="SAM_DOMAIN"/>
    <property type="match status" value="3"/>
</dbReference>
<dbReference type="CDD" id="cd09562">
    <property type="entry name" value="SAM_liprin-alpha1_2_3_4_repeat1"/>
    <property type="match status" value="1"/>
</dbReference>
<feature type="domain" description="SAM" evidence="6">
    <location>
        <begin position="939"/>
        <end position="995"/>
    </location>
</feature>
<dbReference type="EMBL" id="MTYJ01000088">
    <property type="protein sequence ID" value="OQV15493.1"/>
    <property type="molecule type" value="Genomic_DNA"/>
</dbReference>
<dbReference type="InterPro" id="IPR057892">
    <property type="entry name" value="LIP-1_CC2"/>
</dbReference>
<dbReference type="OrthoDB" id="2132119at2759"/>
<evidence type="ECO:0000256" key="1">
    <source>
        <dbReference type="ARBA" id="ARBA00007026"/>
    </source>
</evidence>
<keyword evidence="8" id="KW-1185">Reference proteome</keyword>
<sequence>MEMYDFALMPTINEDAASSRGSFNGDEVGIEHLMVNMLDERDKLMEALNNSQEQLSDCKIRITELEKENEALQNQLDTSLPQNVAVLAKELNQVRYQLAERDEEITELKAERNNMKLLLEHLEQMVSRHERSLRQSLAKRQQTSAAGHGATTEVEVLKALRSLFEHHKVLDEKVREKLRSSNEKVSFLENELEAKQEEIARLSDKSRIQTDQNGSHESSHALGAPNGFESPSPVRYGVGTKERPDDSVATLEMAKKLAGMESLVASQKEELSRNKETLARLGRDLAEASSVKQDLEIRVVGLEKRNRAAQEDTTALQDITSKLETELMSKDVAIRTLNDKLQSLQQMHALSERALASYRISAETTTSGESALDDKAGSTLVKRKGSAEENLKTLAAQLEEKKSDVQRSRQREKINEELNTSLTGTIDQLLTEQDERLQSHLRERMNFLDEKGHLTQELERTKLALEESMMEKVRMEEQLKQQRAALATANLMNHPLNNGTSFHGRSGMRELNGSPHHNFLPHDHENVDGVYRRHLPGRLQMEGDPSRVQTVSEAEWEKMQQAHVLANVQHAFDCSIDGPESFTDGVHGMGMVFDDGSNLISPSGQNDAQSLALMLQEQLDAINHEIRMIQEEKQNAELRTEELESQVGSADFRFIGRKSPELLANNDHNQYNVASSATTAGKYSPAQLLAEVEDWKENDEVHPIRCEASPPPPFRNFPAYDRSIYGDIPQPYGAMAEGKHQGSPSPISSANSSQDSLHKHCQKKRSIKNSFGRLFNKKDKANKMKNFQEDIQGMQALSDTEGFPLIDGSGTLDRKGTLSNDFDRKRKKKLELLTEAIRAGSPFAMWDGSTVVAWLELWVGMPAWYVAACRANVKSGAIMAALSENEIQREIGIGNYLHRMKLRLAIQEMVNLTSPSAPPTGHTTLAFGEMNHEWIGNYWLPSLGLPQYRTTFMECLVDARMLDCLTKKDLRSQLKMVDGFHRASMEHGVSCLKRLNYSRKELEERRKRSDSDTKDVIVWTNERVIRWVREIGLKEFADNLIESGVHGAVIALDEQFTCESLALALQIPNSNRYARDQLDREFKDLVSGADRKGPGLSKQYHNTIN</sequence>
<protein>
    <submittedName>
        <fullName evidence="7">Liprin-alpha-1</fullName>
    </submittedName>
</protein>
<gene>
    <name evidence="7" type="ORF">BV898_10360</name>
</gene>
<dbReference type="Pfam" id="PF07647">
    <property type="entry name" value="SAM_2"/>
    <property type="match status" value="1"/>
</dbReference>
<feature type="region of interest" description="Disordered" evidence="5">
    <location>
        <begin position="733"/>
        <end position="764"/>
    </location>
</feature>
<evidence type="ECO:0000256" key="4">
    <source>
        <dbReference type="SAM" id="Coils"/>
    </source>
</evidence>
<dbReference type="GO" id="GO:0005737">
    <property type="term" value="C:cytoplasm"/>
    <property type="evidence" value="ECO:0007669"/>
    <property type="project" value="UniProtKB-ARBA"/>
</dbReference>
<dbReference type="Gene3D" id="1.10.150.50">
    <property type="entry name" value="Transcription Factor, Ets-1"/>
    <property type="match status" value="3"/>
</dbReference>
<feature type="region of interest" description="Disordered" evidence="5">
    <location>
        <begin position="130"/>
        <end position="150"/>
    </location>
</feature>
<dbReference type="InterPro" id="IPR001660">
    <property type="entry name" value="SAM"/>
</dbReference>
<dbReference type="SUPFAM" id="SSF47769">
    <property type="entry name" value="SAM/Pointed domain"/>
    <property type="match status" value="3"/>
</dbReference>
<feature type="coiled-coil region" evidence="4">
    <location>
        <begin position="278"/>
        <end position="354"/>
    </location>
</feature>
<dbReference type="AlphaFoldDB" id="A0A1W0WK42"/>
<comment type="similarity">
    <text evidence="1">Belongs to the liprin family. Liprin-alpha subfamily.</text>
</comment>
<dbReference type="Pfam" id="PF25526">
    <property type="entry name" value="LIP-1"/>
    <property type="match status" value="1"/>
</dbReference>
<feature type="compositionally biased region" description="Polar residues" evidence="5">
    <location>
        <begin position="134"/>
        <end position="145"/>
    </location>
</feature>
<dbReference type="InterPro" id="IPR029515">
    <property type="entry name" value="Liprin"/>
</dbReference>
<reference evidence="8" key="1">
    <citation type="submission" date="2017-01" db="EMBL/GenBank/DDBJ databases">
        <title>Comparative genomics of anhydrobiosis in the tardigrade Hypsibius dujardini.</title>
        <authorList>
            <person name="Yoshida Y."/>
            <person name="Koutsovoulos G."/>
            <person name="Laetsch D."/>
            <person name="Stevens L."/>
            <person name="Kumar S."/>
            <person name="Horikawa D."/>
            <person name="Ishino K."/>
            <person name="Komine S."/>
            <person name="Tomita M."/>
            <person name="Blaxter M."/>
            <person name="Arakawa K."/>
        </authorList>
    </citation>
    <scope>NUCLEOTIDE SEQUENCE [LARGE SCALE GENOMIC DNA]</scope>
    <source>
        <strain evidence="8">Z151</strain>
    </source>
</reference>
<dbReference type="GO" id="GO:0050808">
    <property type="term" value="P:synapse organization"/>
    <property type="evidence" value="ECO:0007669"/>
    <property type="project" value="TreeGrafter"/>
</dbReference>
<feature type="coiled-coil region" evidence="4">
    <location>
        <begin position="612"/>
        <end position="646"/>
    </location>
</feature>
<dbReference type="InterPro" id="IPR037620">
    <property type="entry name" value="LIP-1_SAM_1"/>
</dbReference>